<comment type="caution">
    <text evidence="3">The sequence shown here is derived from an EMBL/GenBank/DDBJ whole genome shotgun (WGS) entry which is preliminary data.</text>
</comment>
<keyword evidence="3" id="KW-0675">Receptor</keyword>
<dbReference type="PIRSF" id="PIRSF017082">
    <property type="entry name" value="YflP"/>
    <property type="match status" value="1"/>
</dbReference>
<dbReference type="Gene3D" id="3.40.190.150">
    <property type="entry name" value="Bordetella uptake gene, domain 1"/>
    <property type="match status" value="1"/>
</dbReference>
<comment type="similarity">
    <text evidence="1">Belongs to the UPF0065 (bug) family.</text>
</comment>
<dbReference type="Proteomes" id="UP000578036">
    <property type="component" value="Unassembled WGS sequence"/>
</dbReference>
<proteinExistence type="inferred from homology"/>
<dbReference type="Pfam" id="PF03401">
    <property type="entry name" value="TctC"/>
    <property type="match status" value="1"/>
</dbReference>
<dbReference type="InterPro" id="IPR042100">
    <property type="entry name" value="Bug_dom1"/>
</dbReference>
<dbReference type="PANTHER" id="PTHR42928">
    <property type="entry name" value="TRICARBOXYLATE-BINDING PROTEIN"/>
    <property type="match status" value="1"/>
</dbReference>
<evidence type="ECO:0000313" key="3">
    <source>
        <dbReference type="EMBL" id="MBB3007762.1"/>
    </source>
</evidence>
<dbReference type="Gene3D" id="3.40.190.10">
    <property type="entry name" value="Periplasmic binding protein-like II"/>
    <property type="match status" value="1"/>
</dbReference>
<dbReference type="SUPFAM" id="SSF53850">
    <property type="entry name" value="Periplasmic binding protein-like II"/>
    <property type="match status" value="1"/>
</dbReference>
<dbReference type="RefSeq" id="WP_092315664.1">
    <property type="nucleotide sequence ID" value="NZ_FMAD01000011.1"/>
</dbReference>
<dbReference type="InterPro" id="IPR005064">
    <property type="entry name" value="BUG"/>
</dbReference>
<feature type="chain" id="PRO_5030824801" evidence="2">
    <location>
        <begin position="20"/>
        <end position="327"/>
    </location>
</feature>
<dbReference type="CDD" id="cd13578">
    <property type="entry name" value="PBP2_Bug27"/>
    <property type="match status" value="1"/>
</dbReference>
<sequence>MIRFIRGAVVALTSSLMLAAAPAAVAQAPYPGKPIRLVVPFSAGSATDILARIIGTKMGEGGTYQVIVDNRPGAGGTLGATGVAKAAPDGYTLILVSVGHAINATLYPRLAYDTVKDFAPVSLVATVPNVLVVNAGSKYKSVRDLVTAARAAPGTLNFDSAGSGSSTHLSGEMFRMQAGIDIVHIPYKGTGEALTDVMAGRGDMMFAPTVSAMPFVRQGKLRALAVTTARRSSSLPDIPTVAESGLPGYAFDSWFGILAPAGTPKEIIDTLNAEIGKALAAPDVRERLAAQGAEPKRSSPQEFASYIQAEIGKLAPVIRQSGAIAGQ</sequence>
<dbReference type="EMBL" id="JACHWF010000002">
    <property type="protein sequence ID" value="MBB3007762.1"/>
    <property type="molecule type" value="Genomic_DNA"/>
</dbReference>
<protein>
    <submittedName>
        <fullName evidence="3">Tripartite-type tricarboxylate transporter receptor subunit TctC</fullName>
    </submittedName>
</protein>
<accession>A0A7W4V9X2</accession>
<feature type="signal peptide" evidence="2">
    <location>
        <begin position="1"/>
        <end position="19"/>
    </location>
</feature>
<evidence type="ECO:0000256" key="2">
    <source>
        <dbReference type="SAM" id="SignalP"/>
    </source>
</evidence>
<dbReference type="AlphaFoldDB" id="A0A7W4V9X2"/>
<gene>
    <name evidence="3" type="ORF">FHX61_002410</name>
</gene>
<keyword evidence="2" id="KW-0732">Signal</keyword>
<dbReference type="PANTHER" id="PTHR42928:SF5">
    <property type="entry name" value="BLR1237 PROTEIN"/>
    <property type="match status" value="1"/>
</dbReference>
<reference evidence="3 4" key="1">
    <citation type="submission" date="2020-08" db="EMBL/GenBank/DDBJ databases">
        <title>Genomic Encyclopedia of Type Strains, Phase IV (KMG-V): Genome sequencing to study the core and pangenomes of soil and plant-associated prokaryotes.</title>
        <authorList>
            <person name="Whitman W."/>
        </authorList>
    </citation>
    <scope>NUCLEOTIDE SEQUENCE [LARGE SCALE GENOMIC DNA]</scope>
    <source>
        <strain evidence="3 4">SLV-2362</strain>
    </source>
</reference>
<organism evidence="3 4">
    <name type="scientific">Cupriavidus alkaliphilus</name>
    <dbReference type="NCBI Taxonomy" id="942866"/>
    <lineage>
        <taxon>Bacteria</taxon>
        <taxon>Pseudomonadati</taxon>
        <taxon>Pseudomonadota</taxon>
        <taxon>Betaproteobacteria</taxon>
        <taxon>Burkholderiales</taxon>
        <taxon>Burkholderiaceae</taxon>
        <taxon>Cupriavidus</taxon>
    </lineage>
</organism>
<evidence type="ECO:0000313" key="4">
    <source>
        <dbReference type="Proteomes" id="UP000578036"/>
    </source>
</evidence>
<keyword evidence="4" id="KW-1185">Reference proteome</keyword>
<evidence type="ECO:0000256" key="1">
    <source>
        <dbReference type="ARBA" id="ARBA00006987"/>
    </source>
</evidence>
<name>A0A7W4V9X2_9BURK</name>